<proteinExistence type="predicted"/>
<keyword evidence="2" id="KW-1185">Reference proteome</keyword>
<name>A0ABY8W3Q5_9MYCO</name>
<dbReference type="EMBL" id="CP126981">
    <property type="protein sequence ID" value="WIM89048.1"/>
    <property type="molecule type" value="Genomic_DNA"/>
</dbReference>
<sequence>MSGIRDRLARHATLPATAVLIAASAWLWHHLPVPTQVYAPFDVHGALGAEVRGKEMAVTVTGVRVAPKGKFATGPYSSRTMSATGVWLVVDATLSAIESSTNPAAELRVGQNTYMPSMRPAPGYGVRVDPGLPQHGHWVFDVAPELLAPKVSSPLQLLVHVGGEDRLSSQVVIDLDTRPLERSDKVTVQPYEIGPAQ</sequence>
<organism evidence="1 2">
    <name type="scientific">Candidatus Mycobacterium wuenschmannii</name>
    <dbReference type="NCBI Taxonomy" id="3027808"/>
    <lineage>
        <taxon>Bacteria</taxon>
        <taxon>Bacillati</taxon>
        <taxon>Actinomycetota</taxon>
        <taxon>Actinomycetes</taxon>
        <taxon>Mycobacteriales</taxon>
        <taxon>Mycobacteriaceae</taxon>
        <taxon>Mycobacterium</taxon>
    </lineage>
</organism>
<accession>A0ABY8W3Q5</accession>
<evidence type="ECO:0000313" key="2">
    <source>
        <dbReference type="Proteomes" id="UP001236585"/>
    </source>
</evidence>
<reference evidence="1 2" key="1">
    <citation type="journal article" date="2023" name="Microbiol. Resour. Announc.">
        <title>Complete Genome Sequence of Mycobacterium wuenschmanii, a novel Nontuberculous Mycobacterium Isolated from a captive population of Amazon Milk Frogs.</title>
        <authorList>
            <person name="Hicks J."/>
            <person name="Zeineldin M."/>
            <person name="Ward H."/>
            <person name="Wuenschmann A."/>
            <person name="Camp P."/>
            <person name="Farrell D."/>
            <person name="Lehman K."/>
            <person name="Thacker T."/>
            <person name="Cuthbert E."/>
        </authorList>
    </citation>
    <scope>NUCLEOTIDE SEQUENCE [LARGE SCALE GENOMIC DNA]</scope>
    <source>
        <strain evidence="1 2">Wuenschmanii</strain>
    </source>
</reference>
<dbReference type="RefSeq" id="WP_285189606.1">
    <property type="nucleotide sequence ID" value="NZ_CP126981.1"/>
</dbReference>
<protein>
    <recommendedName>
        <fullName evidence="3">DUF4352 domain-containing protein</fullName>
    </recommendedName>
</protein>
<evidence type="ECO:0000313" key="1">
    <source>
        <dbReference type="EMBL" id="WIM89048.1"/>
    </source>
</evidence>
<gene>
    <name evidence="1" type="ORF">PT015_06140</name>
</gene>
<dbReference type="Proteomes" id="UP001236585">
    <property type="component" value="Chromosome"/>
</dbReference>
<evidence type="ECO:0008006" key="3">
    <source>
        <dbReference type="Google" id="ProtNLM"/>
    </source>
</evidence>